<feature type="transmembrane region" description="Helical" evidence="1">
    <location>
        <begin position="245"/>
        <end position="263"/>
    </location>
</feature>
<dbReference type="Proteomes" id="UP000323946">
    <property type="component" value="Unassembled WGS sequence"/>
</dbReference>
<name>A0A5M7BJC9_SACHI</name>
<keyword evidence="3" id="KW-1185">Reference proteome</keyword>
<comment type="caution">
    <text evidence="2">The sequence shown here is derived from an EMBL/GenBank/DDBJ whole genome shotgun (WGS) entry which is preliminary data.</text>
</comment>
<keyword evidence="1" id="KW-1133">Transmembrane helix</keyword>
<sequence length="268" mass="29078">MTWLAWRQHRLGLAGFAVLFLAVVALYRLAAPLGADALTVYTAAAGFSRLVKLGEDVSTYLQPLPVLVGMFAGAPLVSREIEHGTYRYAWTQGTSRGNWLRSKVLLVGGAVLVLSALVSAVHMAWFAPAAPDRGWFQLFNQSILVFPATCLFTFALGVAIGALIRRTVPAMATTLVAAGAVFLLFATVLRPNYQAPLTVSSPVTAIDGPPELDGAYYLGSVVNGEMTTTSYHPADRFWTFQFVEAGIYLALTAALLALTFWWLRRKFS</sequence>
<evidence type="ECO:0000313" key="2">
    <source>
        <dbReference type="EMBL" id="KAA5829073.1"/>
    </source>
</evidence>
<dbReference type="RefSeq" id="WP_150069358.1">
    <property type="nucleotide sequence ID" value="NZ_JBEPDJ010000029.1"/>
</dbReference>
<gene>
    <name evidence="2" type="ORF">F1721_25670</name>
</gene>
<feature type="transmembrane region" description="Helical" evidence="1">
    <location>
        <begin position="104"/>
        <end position="126"/>
    </location>
</feature>
<accession>A0A5M7BJC9</accession>
<dbReference type="OrthoDB" id="3579673at2"/>
<dbReference type="EMBL" id="VWPH01000013">
    <property type="protein sequence ID" value="KAA5829073.1"/>
    <property type="molecule type" value="Genomic_DNA"/>
</dbReference>
<keyword evidence="1" id="KW-0812">Transmembrane</keyword>
<feature type="transmembrane region" description="Helical" evidence="1">
    <location>
        <begin position="60"/>
        <end position="77"/>
    </location>
</feature>
<evidence type="ECO:0000256" key="1">
    <source>
        <dbReference type="SAM" id="Phobius"/>
    </source>
</evidence>
<dbReference type="AlphaFoldDB" id="A0A5M7BJC9"/>
<dbReference type="GO" id="GO:0140359">
    <property type="term" value="F:ABC-type transporter activity"/>
    <property type="evidence" value="ECO:0007669"/>
    <property type="project" value="InterPro"/>
</dbReference>
<dbReference type="GO" id="GO:0005886">
    <property type="term" value="C:plasma membrane"/>
    <property type="evidence" value="ECO:0007669"/>
    <property type="project" value="UniProtKB-SubCell"/>
</dbReference>
<reference evidence="2 3" key="1">
    <citation type="submission" date="2019-09" db="EMBL/GenBank/DDBJ databases">
        <title>Draft genome sequence of the thermophilic Saccharopolyspora hirsuta VKM Ac-666T.</title>
        <authorList>
            <person name="Lobastova T.G."/>
            <person name="Fokina V."/>
            <person name="Bragin E.Y."/>
            <person name="Shtratnikova V.Y."/>
            <person name="Starodumova I.P."/>
            <person name="Tarlachkov S.V."/>
            <person name="Donova M.V."/>
        </authorList>
    </citation>
    <scope>NUCLEOTIDE SEQUENCE [LARGE SCALE GENOMIC DNA]</scope>
    <source>
        <strain evidence="2 3">VKM Ac-666</strain>
    </source>
</reference>
<organism evidence="2 3">
    <name type="scientific">Saccharopolyspora hirsuta</name>
    <dbReference type="NCBI Taxonomy" id="1837"/>
    <lineage>
        <taxon>Bacteria</taxon>
        <taxon>Bacillati</taxon>
        <taxon>Actinomycetota</taxon>
        <taxon>Actinomycetes</taxon>
        <taxon>Pseudonocardiales</taxon>
        <taxon>Pseudonocardiaceae</taxon>
        <taxon>Saccharopolyspora</taxon>
    </lineage>
</organism>
<feature type="transmembrane region" description="Helical" evidence="1">
    <location>
        <begin position="138"/>
        <end position="163"/>
    </location>
</feature>
<feature type="transmembrane region" description="Helical" evidence="1">
    <location>
        <begin position="170"/>
        <end position="189"/>
    </location>
</feature>
<evidence type="ECO:0000313" key="3">
    <source>
        <dbReference type="Proteomes" id="UP000323946"/>
    </source>
</evidence>
<protein>
    <submittedName>
        <fullName evidence="2">ABC transporter permease subunit</fullName>
    </submittedName>
</protein>
<keyword evidence="1" id="KW-0472">Membrane</keyword>
<proteinExistence type="predicted"/>